<proteinExistence type="predicted"/>
<dbReference type="RefSeq" id="WP_121916131.1">
    <property type="nucleotide sequence ID" value="NZ_REFV01000002.1"/>
</dbReference>
<protein>
    <recommendedName>
        <fullName evidence="4">SdpI family protein</fullName>
    </recommendedName>
</protein>
<feature type="transmembrane region" description="Helical" evidence="1">
    <location>
        <begin position="61"/>
        <end position="79"/>
    </location>
</feature>
<feature type="transmembrane region" description="Helical" evidence="1">
    <location>
        <begin position="6"/>
        <end position="26"/>
    </location>
</feature>
<feature type="transmembrane region" description="Helical" evidence="1">
    <location>
        <begin position="85"/>
        <end position="102"/>
    </location>
</feature>
<evidence type="ECO:0008006" key="4">
    <source>
        <dbReference type="Google" id="ProtNLM"/>
    </source>
</evidence>
<evidence type="ECO:0000313" key="2">
    <source>
        <dbReference type="EMBL" id="RMB63329.1"/>
    </source>
</evidence>
<keyword evidence="3" id="KW-1185">Reference proteome</keyword>
<comment type="caution">
    <text evidence="2">The sequence shown here is derived from an EMBL/GenBank/DDBJ whole genome shotgun (WGS) entry which is preliminary data.</text>
</comment>
<accession>A0A3M0GQ79</accession>
<organism evidence="2 3">
    <name type="scientific">Dokdonia sinensis</name>
    <dbReference type="NCBI Taxonomy" id="2479847"/>
    <lineage>
        <taxon>Bacteria</taxon>
        <taxon>Pseudomonadati</taxon>
        <taxon>Bacteroidota</taxon>
        <taxon>Flavobacteriia</taxon>
        <taxon>Flavobacteriales</taxon>
        <taxon>Flavobacteriaceae</taxon>
        <taxon>Dokdonia</taxon>
    </lineage>
</organism>
<keyword evidence="1" id="KW-1133">Transmembrane helix</keyword>
<dbReference type="OrthoDB" id="1441056at2"/>
<sequence>MNTTPLLTTLAPALMALIFYVANRFFPPSISNGGFFSKAPEWWARDEKTWNTAFSYLTTKLGIYALVLLVICIGLTFVHWEYAPLIGFVLLFVFFMLANYQTRAYMQDKVK</sequence>
<name>A0A3M0GQ79_9FLAO</name>
<dbReference type="AlphaFoldDB" id="A0A3M0GQ79"/>
<evidence type="ECO:0000256" key="1">
    <source>
        <dbReference type="SAM" id="Phobius"/>
    </source>
</evidence>
<gene>
    <name evidence="2" type="ORF">EAX61_02755</name>
</gene>
<dbReference type="EMBL" id="REFV01000002">
    <property type="protein sequence ID" value="RMB63329.1"/>
    <property type="molecule type" value="Genomic_DNA"/>
</dbReference>
<evidence type="ECO:0000313" key="3">
    <source>
        <dbReference type="Proteomes" id="UP000281985"/>
    </source>
</evidence>
<reference evidence="2 3" key="1">
    <citation type="submission" date="2018-10" db="EMBL/GenBank/DDBJ databases">
        <title>Dokdonia luteus sp. nov., isolated from sea water.</title>
        <authorList>
            <person name="Zhou L.Y."/>
            <person name="Du Z.J."/>
        </authorList>
    </citation>
    <scope>NUCLEOTIDE SEQUENCE [LARGE SCALE GENOMIC DNA]</scope>
    <source>
        <strain evidence="2 3">SH27</strain>
    </source>
</reference>
<keyword evidence="1" id="KW-0472">Membrane</keyword>
<dbReference type="Proteomes" id="UP000281985">
    <property type="component" value="Unassembled WGS sequence"/>
</dbReference>
<keyword evidence="1" id="KW-0812">Transmembrane</keyword>